<dbReference type="GO" id="GO:0006865">
    <property type="term" value="P:amino acid transport"/>
    <property type="evidence" value="ECO:0007669"/>
    <property type="project" value="UniProtKB-KW"/>
</dbReference>
<dbReference type="InterPro" id="IPR045865">
    <property type="entry name" value="ACT-like_dom_sf"/>
</dbReference>
<dbReference type="HOGENOM" id="CLU_000604_1_3_9"/>
<dbReference type="FunFam" id="3.40.50.300:FF:000056">
    <property type="entry name" value="Cell division ATP-binding protein FtsE"/>
    <property type="match status" value="1"/>
</dbReference>
<organism evidence="12 13">
    <name type="scientific">Alloiococcus otitis ATCC 51267</name>
    <dbReference type="NCBI Taxonomy" id="883081"/>
    <lineage>
        <taxon>Bacteria</taxon>
        <taxon>Bacillati</taxon>
        <taxon>Bacillota</taxon>
        <taxon>Bacilli</taxon>
        <taxon>Lactobacillales</taxon>
        <taxon>Carnobacteriaceae</taxon>
        <taxon>Alloiococcus</taxon>
    </lineage>
</organism>
<evidence type="ECO:0000313" key="12">
    <source>
        <dbReference type="EMBL" id="EKU94271.1"/>
    </source>
</evidence>
<dbReference type="AlphaFoldDB" id="K9EEI1"/>
<dbReference type="GO" id="GO:0016887">
    <property type="term" value="F:ATP hydrolysis activity"/>
    <property type="evidence" value="ECO:0007669"/>
    <property type="project" value="InterPro"/>
</dbReference>
<evidence type="ECO:0000256" key="1">
    <source>
        <dbReference type="ARBA" id="ARBA00005417"/>
    </source>
</evidence>
<dbReference type="CDD" id="cd03258">
    <property type="entry name" value="ABC_MetN_methionine_transporter"/>
    <property type="match status" value="1"/>
</dbReference>
<dbReference type="InterPro" id="IPR041701">
    <property type="entry name" value="MetN_ABC"/>
</dbReference>
<dbReference type="Pfam" id="PF00005">
    <property type="entry name" value="ABC_tran"/>
    <property type="match status" value="1"/>
</dbReference>
<dbReference type="OrthoDB" id="9802264at2"/>
<keyword evidence="7" id="KW-0029">Amino-acid transport</keyword>
<dbReference type="RefSeq" id="WP_003776641.1">
    <property type="nucleotide sequence ID" value="NZ_JH992957.1"/>
</dbReference>
<dbReference type="Pfam" id="PF09383">
    <property type="entry name" value="NIL"/>
    <property type="match status" value="1"/>
</dbReference>
<dbReference type="InterPro" id="IPR050086">
    <property type="entry name" value="MetN_ABC_transporter-like"/>
</dbReference>
<comment type="caution">
    <text evidence="12">The sequence shown here is derived from an EMBL/GenBank/DDBJ whole genome shotgun (WGS) entry which is preliminary data.</text>
</comment>
<evidence type="ECO:0000256" key="4">
    <source>
        <dbReference type="ARBA" id="ARBA00022741"/>
    </source>
</evidence>
<dbReference type="PROSITE" id="PS00211">
    <property type="entry name" value="ABC_TRANSPORTER_1"/>
    <property type="match status" value="1"/>
</dbReference>
<dbReference type="InterPro" id="IPR018449">
    <property type="entry name" value="NIL_domain"/>
</dbReference>
<evidence type="ECO:0000256" key="2">
    <source>
        <dbReference type="ARBA" id="ARBA00022448"/>
    </source>
</evidence>
<keyword evidence="6" id="KW-1278">Translocase</keyword>
<dbReference type="SUPFAM" id="SSF55021">
    <property type="entry name" value="ACT-like"/>
    <property type="match status" value="1"/>
</dbReference>
<evidence type="ECO:0000256" key="8">
    <source>
        <dbReference type="ARBA" id="ARBA00023136"/>
    </source>
</evidence>
<dbReference type="PANTHER" id="PTHR43166">
    <property type="entry name" value="AMINO ACID IMPORT ATP-BINDING PROTEIN"/>
    <property type="match status" value="1"/>
</dbReference>
<comment type="similarity">
    <text evidence="1">Belongs to the ABC transporter superfamily.</text>
</comment>
<dbReference type="SUPFAM" id="SSF52540">
    <property type="entry name" value="P-loop containing nucleoside triphosphate hydrolases"/>
    <property type="match status" value="1"/>
</dbReference>
<dbReference type="PANTHER" id="PTHR43166:SF36">
    <property type="entry name" value="METHIONINE IMPORT ATP-BINDING PROTEIN METN 2"/>
    <property type="match status" value="1"/>
</dbReference>
<dbReference type="Proteomes" id="UP000009875">
    <property type="component" value="Unassembled WGS sequence"/>
</dbReference>
<evidence type="ECO:0000256" key="3">
    <source>
        <dbReference type="ARBA" id="ARBA00022475"/>
    </source>
</evidence>
<gene>
    <name evidence="12" type="ORF">HMPREF9698_00303</name>
</gene>
<dbReference type="SMART" id="SM00382">
    <property type="entry name" value="AAA"/>
    <property type="match status" value="1"/>
</dbReference>
<proteinExistence type="inferred from homology"/>
<dbReference type="InterPro" id="IPR017871">
    <property type="entry name" value="ABC_transporter-like_CS"/>
</dbReference>
<name>K9EEI1_9LACT</name>
<accession>K9EEI1</accession>
<evidence type="ECO:0000313" key="13">
    <source>
        <dbReference type="Proteomes" id="UP000009875"/>
    </source>
</evidence>
<dbReference type="STRING" id="883081.HMPREF9698_00303"/>
<dbReference type="PATRIC" id="fig|883081.3.peg.305"/>
<dbReference type="InterPro" id="IPR003593">
    <property type="entry name" value="AAA+_ATPase"/>
</dbReference>
<keyword evidence="4" id="KW-0547">Nucleotide-binding</keyword>
<keyword evidence="8" id="KW-0472">Membrane</keyword>
<dbReference type="GO" id="GO:0005886">
    <property type="term" value="C:plasma membrane"/>
    <property type="evidence" value="ECO:0007669"/>
    <property type="project" value="UniProtKB-ARBA"/>
</dbReference>
<evidence type="ECO:0000259" key="11">
    <source>
        <dbReference type="PROSITE" id="PS50893"/>
    </source>
</evidence>
<dbReference type="eggNOG" id="COG1135">
    <property type="taxonomic scope" value="Bacteria"/>
</dbReference>
<evidence type="ECO:0000256" key="9">
    <source>
        <dbReference type="ARBA" id="ARBA00049360"/>
    </source>
</evidence>
<dbReference type="SMART" id="SM00930">
    <property type="entry name" value="NIL"/>
    <property type="match status" value="1"/>
</dbReference>
<keyword evidence="2" id="KW-0813">Transport</keyword>
<comment type="catalytic activity">
    <reaction evidence="9">
        <text>ATP + H2O = ADP + phosphate + H(+)</text>
        <dbReference type="Rhea" id="RHEA:13065"/>
        <dbReference type="ChEBI" id="CHEBI:15377"/>
        <dbReference type="ChEBI" id="CHEBI:15378"/>
        <dbReference type="ChEBI" id="CHEBI:30616"/>
        <dbReference type="ChEBI" id="CHEBI:43474"/>
        <dbReference type="ChEBI" id="CHEBI:456216"/>
    </reaction>
</comment>
<dbReference type="InterPro" id="IPR027417">
    <property type="entry name" value="P-loop_NTPase"/>
</dbReference>
<keyword evidence="3" id="KW-1003">Cell membrane</keyword>
<evidence type="ECO:0000256" key="5">
    <source>
        <dbReference type="ARBA" id="ARBA00022840"/>
    </source>
</evidence>
<evidence type="ECO:0000256" key="7">
    <source>
        <dbReference type="ARBA" id="ARBA00022970"/>
    </source>
</evidence>
<feature type="domain" description="ABC transporter" evidence="11">
    <location>
        <begin position="2"/>
        <end position="241"/>
    </location>
</feature>
<keyword evidence="13" id="KW-1185">Reference proteome</keyword>
<dbReference type="Gene3D" id="3.30.70.260">
    <property type="match status" value="1"/>
</dbReference>
<sequence>MIELTEVSKIFKQNKSEVKAVDNVSLSIKTGEIFGIIGYSGAGKSTLVRTINGLEKASGGQISINGQNLSQMSNKDLRKARQKIGMIFQHFNILWSRTVRENIMFPLEIAGVGKEERIKRADELIKLVGLEGKEDTYSAQLSGGQKQRVGIARALANDPDVLLCDESTSALDPKTTDDVLNLLLEINKKFSLTIVIITHEMEVIRKICDRVAVMDAGAVVEAGDADEIFKNPQKNITKRFILQSEDDDTEKALKDFIASQPQGHVFSIHYDRDKVQAPLISQASRKFDIDINIISGSIYSTKASPSGTLFVQALGDDEAIEAAEEFISQSAKVEVIYRA</sequence>
<dbReference type="EMBL" id="AGXA01000004">
    <property type="protein sequence ID" value="EKU94271.1"/>
    <property type="molecule type" value="Genomic_DNA"/>
</dbReference>
<protein>
    <recommendedName>
        <fullName evidence="11">ABC transporter domain-containing protein</fullName>
    </recommendedName>
</protein>
<keyword evidence="5" id="KW-0067">ATP-binding</keyword>
<dbReference type="Gene3D" id="3.40.50.300">
    <property type="entry name" value="P-loop containing nucleotide triphosphate hydrolases"/>
    <property type="match status" value="1"/>
</dbReference>
<evidence type="ECO:0000256" key="10">
    <source>
        <dbReference type="ARBA" id="ARBA00055994"/>
    </source>
</evidence>
<dbReference type="PROSITE" id="PS50893">
    <property type="entry name" value="ABC_TRANSPORTER_2"/>
    <property type="match status" value="1"/>
</dbReference>
<dbReference type="GO" id="GO:0005524">
    <property type="term" value="F:ATP binding"/>
    <property type="evidence" value="ECO:0007669"/>
    <property type="project" value="UniProtKB-KW"/>
</dbReference>
<reference evidence="12 13" key="1">
    <citation type="submission" date="2012-09" db="EMBL/GenBank/DDBJ databases">
        <title>The Genome Sequence of Alloiococcus otitis ATCC 51267.</title>
        <authorList>
            <consortium name="The Broad Institute Genome Sequencing Platform"/>
            <person name="Earl A."/>
            <person name="Ward D."/>
            <person name="Feldgarden M."/>
            <person name="Gevers D."/>
            <person name="Huys G."/>
            <person name="Walker B."/>
            <person name="Young S.K."/>
            <person name="Zeng Q."/>
            <person name="Gargeya S."/>
            <person name="Fitzgerald M."/>
            <person name="Haas B."/>
            <person name="Abouelleil A."/>
            <person name="Alvarado L."/>
            <person name="Arachchi H.M."/>
            <person name="Berlin A.M."/>
            <person name="Chapman S.B."/>
            <person name="Goldberg J."/>
            <person name="Griggs A."/>
            <person name="Gujja S."/>
            <person name="Hansen M."/>
            <person name="Howarth C."/>
            <person name="Imamovic A."/>
            <person name="Larimer J."/>
            <person name="McCowen C."/>
            <person name="Montmayeur A."/>
            <person name="Murphy C."/>
            <person name="Neiman D."/>
            <person name="Pearson M."/>
            <person name="Priest M."/>
            <person name="Roberts A."/>
            <person name="Saif S."/>
            <person name="Shea T."/>
            <person name="Sisk P."/>
            <person name="Sykes S."/>
            <person name="Wortman J."/>
            <person name="Nusbaum C."/>
            <person name="Birren B."/>
        </authorList>
    </citation>
    <scope>NUCLEOTIDE SEQUENCE [LARGE SCALE GENOMIC DNA]</scope>
    <source>
        <strain evidence="12 13">ATCC 51267</strain>
    </source>
</reference>
<evidence type="ECO:0000256" key="6">
    <source>
        <dbReference type="ARBA" id="ARBA00022967"/>
    </source>
</evidence>
<dbReference type="InterPro" id="IPR003439">
    <property type="entry name" value="ABC_transporter-like_ATP-bd"/>
</dbReference>
<comment type="function">
    <text evidence="10">Part of the ABC transporter FtsEX involved in cellular division. Has ATPase activity. Essential for cell division and viability.</text>
</comment>